<comment type="catalytic activity">
    <reaction evidence="1">
        <text>Hydrolysis of alpha-(2-&gt;3)-, alpha-(2-&gt;6)-, alpha-(2-&gt;8)- glycosidic linkages of terminal sialic acid residues in oligosaccharides, glycoproteins, glycolipids, colominic acid and synthetic substrates.</text>
        <dbReference type="EC" id="3.2.1.18"/>
    </reaction>
</comment>
<accession>A0AA97J322</accession>
<dbReference type="FunFam" id="2.120.10.10:FF:000002">
    <property type="entry name" value="Neuraminidase 3"/>
    <property type="match status" value="1"/>
</dbReference>
<keyword evidence="5" id="KW-0378">Hydrolase</keyword>
<organism evidence="11 12">
    <name type="scientific">Eublepharis macularius</name>
    <name type="common">Leopard gecko</name>
    <name type="synonym">Cyrtodactylus macularius</name>
    <dbReference type="NCBI Taxonomy" id="481883"/>
    <lineage>
        <taxon>Eukaryota</taxon>
        <taxon>Metazoa</taxon>
        <taxon>Chordata</taxon>
        <taxon>Craniata</taxon>
        <taxon>Vertebrata</taxon>
        <taxon>Euteleostomi</taxon>
        <taxon>Lepidosauria</taxon>
        <taxon>Squamata</taxon>
        <taxon>Bifurcata</taxon>
        <taxon>Gekkota</taxon>
        <taxon>Eublepharidae</taxon>
        <taxon>Eublepharinae</taxon>
        <taxon>Eublepharis</taxon>
    </lineage>
</organism>
<keyword evidence="11" id="KW-1185">Reference proteome</keyword>
<evidence type="ECO:0000256" key="8">
    <source>
        <dbReference type="ARBA" id="ARBA00023277"/>
    </source>
</evidence>
<dbReference type="InterPro" id="IPR026856">
    <property type="entry name" value="Sialidase_fam"/>
</dbReference>
<keyword evidence="4" id="KW-0677">Repeat</keyword>
<keyword evidence="9" id="KW-0326">Glycosidase</keyword>
<dbReference type="KEGG" id="emc:129326338"/>
<evidence type="ECO:0000313" key="12">
    <source>
        <dbReference type="RefSeq" id="XP_054830467.1"/>
    </source>
</evidence>
<evidence type="ECO:0000259" key="10">
    <source>
        <dbReference type="Pfam" id="PF13088"/>
    </source>
</evidence>
<comment type="similarity">
    <text evidence="2">Belongs to the glycosyl hydrolase 33 family.</text>
</comment>
<dbReference type="Pfam" id="PF13088">
    <property type="entry name" value="BNR_2"/>
    <property type="match status" value="1"/>
</dbReference>
<dbReference type="GeneID" id="129326338"/>
<keyword evidence="8" id="KW-0119">Carbohydrate metabolism</keyword>
<reference evidence="12" key="1">
    <citation type="submission" date="2025-08" db="UniProtKB">
        <authorList>
            <consortium name="RefSeq"/>
        </authorList>
    </citation>
    <scope>IDENTIFICATION</scope>
    <source>
        <tissue evidence="12">Blood</tissue>
    </source>
</reference>
<keyword evidence="6" id="KW-0442">Lipid degradation</keyword>
<sequence length="397" mass="45117">MAKTQVGSSAKETLFRQEAPGGITYRIPALLFLPDKSLFLAFAEKRSSPRDEHARFLVMRRGQKEGKSIQWGPQVSLKTARLPGHRTMNPCPVYEKESGRVFLFFICVRSNTTTWHQIITGKNAARLCYIFSQDGGRTWSQLTDLTNVVLGDDLRKWATFAVGPGHGVQLRSGRLVIPAYAYYIHWHFFGKPILFQTRPHCFTFYSDDGGRNWARGWLAMSFQMEECQVAELTRPDSGQVLYCNARSPENYRVEAFSTDNGNQFKEYFLCKKLPETAKGCQGSVVSFTPVLQPSQMDHTEASLKTPKQWLLFSHPIGRRRRVNLGIYLNTSPLAKGNWKDPWVLHKGPSGYSDLAVYQEGQSLLFGCLFESGVTREYEEIAFQLFSNIELLKNVKGV</sequence>
<dbReference type="AlphaFoldDB" id="A0AA97J322"/>
<dbReference type="EC" id="3.2.1.18" evidence="3"/>
<protein>
    <recommendedName>
        <fullName evidence="3">exo-alpha-sialidase</fullName>
        <ecNumber evidence="3">3.2.1.18</ecNumber>
    </recommendedName>
</protein>
<evidence type="ECO:0000256" key="1">
    <source>
        <dbReference type="ARBA" id="ARBA00000427"/>
    </source>
</evidence>
<evidence type="ECO:0000256" key="3">
    <source>
        <dbReference type="ARBA" id="ARBA00012733"/>
    </source>
</evidence>
<evidence type="ECO:0000256" key="2">
    <source>
        <dbReference type="ARBA" id="ARBA00009348"/>
    </source>
</evidence>
<dbReference type="PANTHER" id="PTHR10628">
    <property type="entry name" value="SIALIDASE"/>
    <property type="match status" value="1"/>
</dbReference>
<dbReference type="GO" id="GO:0009313">
    <property type="term" value="P:oligosaccharide catabolic process"/>
    <property type="evidence" value="ECO:0007669"/>
    <property type="project" value="TreeGrafter"/>
</dbReference>
<gene>
    <name evidence="12" type="primary">LOC129326338</name>
</gene>
<dbReference type="PANTHER" id="PTHR10628:SF23">
    <property type="entry name" value="SIALIDASE-3"/>
    <property type="match status" value="1"/>
</dbReference>
<evidence type="ECO:0000256" key="9">
    <source>
        <dbReference type="ARBA" id="ARBA00023295"/>
    </source>
</evidence>
<dbReference type="GO" id="GO:0016020">
    <property type="term" value="C:membrane"/>
    <property type="evidence" value="ECO:0007669"/>
    <property type="project" value="TreeGrafter"/>
</dbReference>
<dbReference type="SUPFAM" id="SSF50939">
    <property type="entry name" value="Sialidases"/>
    <property type="match status" value="1"/>
</dbReference>
<evidence type="ECO:0000256" key="5">
    <source>
        <dbReference type="ARBA" id="ARBA00022801"/>
    </source>
</evidence>
<dbReference type="GO" id="GO:0004308">
    <property type="term" value="F:exo-alpha-sialidase activity"/>
    <property type="evidence" value="ECO:0007669"/>
    <property type="project" value="UniProtKB-EC"/>
</dbReference>
<dbReference type="Proteomes" id="UP001190640">
    <property type="component" value="Chromosome 3"/>
</dbReference>
<keyword evidence="7" id="KW-0443">Lipid metabolism</keyword>
<feature type="domain" description="Sialidase" evidence="10">
    <location>
        <begin position="42"/>
        <end position="361"/>
    </location>
</feature>
<dbReference type="InterPro" id="IPR036278">
    <property type="entry name" value="Sialidase_sf"/>
</dbReference>
<dbReference type="GO" id="GO:0005737">
    <property type="term" value="C:cytoplasm"/>
    <property type="evidence" value="ECO:0007669"/>
    <property type="project" value="TreeGrafter"/>
</dbReference>
<proteinExistence type="inferred from homology"/>
<evidence type="ECO:0000256" key="7">
    <source>
        <dbReference type="ARBA" id="ARBA00023098"/>
    </source>
</evidence>
<dbReference type="RefSeq" id="XP_054830467.1">
    <property type="nucleotide sequence ID" value="XM_054974492.1"/>
</dbReference>
<dbReference type="GO" id="GO:0006689">
    <property type="term" value="P:ganglioside catabolic process"/>
    <property type="evidence" value="ECO:0007669"/>
    <property type="project" value="TreeGrafter"/>
</dbReference>
<dbReference type="CDD" id="cd15482">
    <property type="entry name" value="Sialidase_non-viral"/>
    <property type="match status" value="1"/>
</dbReference>
<evidence type="ECO:0000256" key="4">
    <source>
        <dbReference type="ARBA" id="ARBA00022737"/>
    </source>
</evidence>
<evidence type="ECO:0000256" key="6">
    <source>
        <dbReference type="ARBA" id="ARBA00022963"/>
    </source>
</evidence>
<evidence type="ECO:0000313" key="11">
    <source>
        <dbReference type="Proteomes" id="UP001190640"/>
    </source>
</evidence>
<dbReference type="Gene3D" id="2.120.10.10">
    <property type="match status" value="1"/>
</dbReference>
<name>A0AA97J322_EUBMA</name>
<dbReference type="InterPro" id="IPR011040">
    <property type="entry name" value="Sialidase"/>
</dbReference>